<dbReference type="EMBL" id="MHLB01000022">
    <property type="protein sequence ID" value="OGZ02134.1"/>
    <property type="molecule type" value="Genomic_DNA"/>
</dbReference>
<reference evidence="2 3" key="1">
    <citation type="journal article" date="2016" name="Nat. Commun.">
        <title>Thousands of microbial genomes shed light on interconnected biogeochemical processes in an aquifer system.</title>
        <authorList>
            <person name="Anantharaman K."/>
            <person name="Brown C.T."/>
            <person name="Hug L.A."/>
            <person name="Sharon I."/>
            <person name="Castelle C.J."/>
            <person name="Probst A.J."/>
            <person name="Thomas B.C."/>
            <person name="Singh A."/>
            <person name="Wilkins M.J."/>
            <person name="Karaoz U."/>
            <person name="Brodie E.L."/>
            <person name="Williams K.H."/>
            <person name="Hubbard S.S."/>
            <person name="Banfield J.F."/>
        </authorList>
    </citation>
    <scope>NUCLEOTIDE SEQUENCE [LARGE SCALE GENOMIC DNA]</scope>
</reference>
<proteinExistence type="predicted"/>
<dbReference type="Proteomes" id="UP000178348">
    <property type="component" value="Unassembled WGS sequence"/>
</dbReference>
<feature type="transmembrane region" description="Helical" evidence="1">
    <location>
        <begin position="84"/>
        <end position="112"/>
    </location>
</feature>
<evidence type="ECO:0000313" key="3">
    <source>
        <dbReference type="Proteomes" id="UP000178348"/>
    </source>
</evidence>
<organism evidence="2 3">
    <name type="scientific">Candidatus Liptonbacteria bacterium RIFCSPLOWO2_01_FULL_53_13</name>
    <dbReference type="NCBI Taxonomy" id="1798651"/>
    <lineage>
        <taxon>Bacteria</taxon>
        <taxon>Candidatus Liptoniibacteriota</taxon>
    </lineage>
</organism>
<keyword evidence="1" id="KW-0472">Membrane</keyword>
<keyword evidence="1" id="KW-1133">Transmembrane helix</keyword>
<comment type="caution">
    <text evidence="2">The sequence shown here is derived from an EMBL/GenBank/DDBJ whole genome shotgun (WGS) entry which is preliminary data.</text>
</comment>
<dbReference type="AlphaFoldDB" id="A0A1G2CL56"/>
<gene>
    <name evidence="2" type="ORF">A2946_01685</name>
</gene>
<name>A0A1G2CL56_9BACT</name>
<accession>A0A1G2CL56</accession>
<evidence type="ECO:0000313" key="2">
    <source>
        <dbReference type="EMBL" id="OGZ02134.1"/>
    </source>
</evidence>
<evidence type="ECO:0000256" key="1">
    <source>
        <dbReference type="SAM" id="Phobius"/>
    </source>
</evidence>
<sequence>MNYALVYMVHRGMFRVVDFFHHWYVDASKALIHRFVSALENLDQTFAVRLTLAHFFEPLYKDYSIPGRAFGIVFRTGRVIIGAALYAVIGACFLALYIAWLVLPLIVLFFVFDNLPKS</sequence>
<protein>
    <submittedName>
        <fullName evidence="2">Uncharacterized protein</fullName>
    </submittedName>
</protein>
<keyword evidence="1" id="KW-0812">Transmembrane</keyword>